<organism evidence="2 3">
    <name type="scientific">Vibrio ostreicida</name>
    <dbReference type="NCBI Taxonomy" id="526588"/>
    <lineage>
        <taxon>Bacteria</taxon>
        <taxon>Pseudomonadati</taxon>
        <taxon>Pseudomonadota</taxon>
        <taxon>Gammaproteobacteria</taxon>
        <taxon>Vibrionales</taxon>
        <taxon>Vibrionaceae</taxon>
        <taxon>Vibrio</taxon>
    </lineage>
</organism>
<reference evidence="3" key="1">
    <citation type="journal article" date="2019" name="Int. J. Syst. Evol. Microbiol.">
        <title>The Global Catalogue of Microorganisms (GCM) 10K type strain sequencing project: providing services to taxonomists for standard genome sequencing and annotation.</title>
        <authorList>
            <consortium name="The Broad Institute Genomics Platform"/>
            <consortium name="The Broad Institute Genome Sequencing Center for Infectious Disease"/>
            <person name="Wu L."/>
            <person name="Ma J."/>
        </authorList>
    </citation>
    <scope>NUCLEOTIDE SEQUENCE [LARGE SCALE GENOMIC DNA]</scope>
    <source>
        <strain evidence="3">CECT 7398</strain>
    </source>
</reference>
<proteinExistence type="predicted"/>
<evidence type="ECO:0000256" key="1">
    <source>
        <dbReference type="SAM" id="Phobius"/>
    </source>
</evidence>
<dbReference type="EMBL" id="JAUFQC010000001">
    <property type="protein sequence ID" value="MDN3610465.1"/>
    <property type="molecule type" value="Genomic_DNA"/>
</dbReference>
<keyword evidence="3" id="KW-1185">Reference proteome</keyword>
<feature type="transmembrane region" description="Helical" evidence="1">
    <location>
        <begin position="26"/>
        <end position="42"/>
    </location>
</feature>
<protein>
    <recommendedName>
        <fullName evidence="4">O-succinylbenzoic acid--CoA ligase</fullName>
    </recommendedName>
</protein>
<evidence type="ECO:0000313" key="2">
    <source>
        <dbReference type="EMBL" id="MDN3610465.1"/>
    </source>
</evidence>
<keyword evidence="1" id="KW-0812">Transmembrane</keyword>
<evidence type="ECO:0000313" key="3">
    <source>
        <dbReference type="Proteomes" id="UP001238540"/>
    </source>
</evidence>
<name>A0ABT8BWJ9_9VIBR</name>
<dbReference type="RefSeq" id="WP_170882097.1">
    <property type="nucleotide sequence ID" value="NZ_JABEYA020000001.1"/>
</dbReference>
<gene>
    <name evidence="2" type="ORF">QWZ16_12205</name>
</gene>
<comment type="caution">
    <text evidence="2">The sequence shown here is derived from an EMBL/GenBank/DDBJ whole genome shotgun (WGS) entry which is preliminary data.</text>
</comment>
<accession>A0ABT8BWJ9</accession>
<keyword evidence="1" id="KW-0472">Membrane</keyword>
<keyword evidence="1" id="KW-1133">Transmembrane helix</keyword>
<dbReference type="Proteomes" id="UP001238540">
    <property type="component" value="Unassembled WGS sequence"/>
</dbReference>
<sequence length="57" mass="6244">MKAAIIVAIIIQVVTATQSDGLLRSLSELAAFALVIALVFMHKKPKKQRVTIESEDH</sequence>
<evidence type="ECO:0008006" key="4">
    <source>
        <dbReference type="Google" id="ProtNLM"/>
    </source>
</evidence>